<name>A0A917Q5F5_9HYPH</name>
<dbReference type="AlphaFoldDB" id="A0A917Q5F5"/>
<organism evidence="3 4">
    <name type="scientific">Salinarimonas ramus</name>
    <dbReference type="NCBI Taxonomy" id="690164"/>
    <lineage>
        <taxon>Bacteria</taxon>
        <taxon>Pseudomonadati</taxon>
        <taxon>Pseudomonadota</taxon>
        <taxon>Alphaproteobacteria</taxon>
        <taxon>Hyphomicrobiales</taxon>
        <taxon>Salinarimonadaceae</taxon>
        <taxon>Salinarimonas</taxon>
    </lineage>
</organism>
<evidence type="ECO:0000259" key="2">
    <source>
        <dbReference type="PROSITE" id="PS50966"/>
    </source>
</evidence>
<feature type="domain" description="SWIM-type" evidence="2">
    <location>
        <begin position="24"/>
        <end position="62"/>
    </location>
</feature>
<dbReference type="InterPro" id="IPR007527">
    <property type="entry name" value="Znf_SWIM"/>
</dbReference>
<keyword evidence="1" id="KW-0479">Metal-binding</keyword>
<dbReference type="GO" id="GO:0008270">
    <property type="term" value="F:zinc ion binding"/>
    <property type="evidence" value="ECO:0007669"/>
    <property type="project" value="UniProtKB-KW"/>
</dbReference>
<protein>
    <recommendedName>
        <fullName evidence="2">SWIM-type domain-containing protein</fullName>
    </recommendedName>
</protein>
<dbReference type="PROSITE" id="PS50966">
    <property type="entry name" value="ZF_SWIM"/>
    <property type="match status" value="1"/>
</dbReference>
<comment type="caution">
    <text evidence="3">The sequence shown here is derived from an EMBL/GenBank/DDBJ whole genome shotgun (WGS) entry which is preliminary data.</text>
</comment>
<dbReference type="Proteomes" id="UP000600449">
    <property type="component" value="Unassembled WGS sequence"/>
</dbReference>
<evidence type="ECO:0000313" key="4">
    <source>
        <dbReference type="Proteomes" id="UP000600449"/>
    </source>
</evidence>
<evidence type="ECO:0000313" key="3">
    <source>
        <dbReference type="EMBL" id="GGK25075.1"/>
    </source>
</evidence>
<evidence type="ECO:0000256" key="1">
    <source>
        <dbReference type="PROSITE-ProRule" id="PRU00325"/>
    </source>
</evidence>
<proteinExistence type="predicted"/>
<keyword evidence="1" id="KW-0862">Zinc</keyword>
<keyword evidence="4" id="KW-1185">Reference proteome</keyword>
<reference evidence="3 4" key="1">
    <citation type="journal article" date="2014" name="Int. J. Syst. Evol. Microbiol.">
        <title>Complete genome sequence of Corynebacterium casei LMG S-19264T (=DSM 44701T), isolated from a smear-ripened cheese.</title>
        <authorList>
            <consortium name="US DOE Joint Genome Institute (JGI-PGF)"/>
            <person name="Walter F."/>
            <person name="Albersmeier A."/>
            <person name="Kalinowski J."/>
            <person name="Ruckert C."/>
        </authorList>
    </citation>
    <scope>NUCLEOTIDE SEQUENCE [LARGE SCALE GENOMIC DNA]</scope>
    <source>
        <strain evidence="3 4">CGMCC 1.9161</strain>
    </source>
</reference>
<dbReference type="RefSeq" id="WP_188910194.1">
    <property type="nucleotide sequence ID" value="NZ_BMMF01000003.1"/>
</dbReference>
<accession>A0A917Q5F5</accession>
<dbReference type="EMBL" id="BMMF01000003">
    <property type="protein sequence ID" value="GGK25075.1"/>
    <property type="molecule type" value="Genomic_DNA"/>
</dbReference>
<sequence>MLTRSDLPEEPVALTIRGAEGHEHKVTVGRRAAGGVSLTCSCAMFSRETWCRHTVDVLCMRLRALGITDPDAEFALETAVMGTKAEDVAHELDRALIAYSRALERLDASRSASLAADAIETMAGIARDLADAATTLADAALRFRRALAAAPETDRLP</sequence>
<gene>
    <name evidence="3" type="ORF">GCM10011322_09560</name>
</gene>
<keyword evidence="1" id="KW-0863">Zinc-finger</keyword>